<dbReference type="Gene3D" id="3.30.390.100">
    <property type="match status" value="1"/>
</dbReference>
<evidence type="ECO:0000313" key="3">
    <source>
        <dbReference type="EMBL" id="BBA37439.1"/>
    </source>
</evidence>
<gene>
    <name evidence="3" type="ORF">sS8_5522</name>
</gene>
<name>A0A250L3L7_9GAMM</name>
<dbReference type="InterPro" id="IPR025251">
    <property type="entry name" value="DUF4213"/>
</dbReference>
<dbReference type="OrthoDB" id="9806942at2"/>
<dbReference type="KEGG" id="mmai:sS8_5522"/>
<proteinExistence type="predicted"/>
<keyword evidence="4" id="KW-1185">Reference proteome</keyword>
<feature type="domain" description="DUF4213" evidence="2">
    <location>
        <begin position="8"/>
        <end position="86"/>
    </location>
</feature>
<accession>A0A250L3L7</accession>
<dbReference type="EMBL" id="AP017928">
    <property type="protein sequence ID" value="BBA37439.1"/>
    <property type="molecule type" value="Genomic_DNA"/>
</dbReference>
<dbReference type="InterPro" id="IPR007161">
    <property type="entry name" value="DUF364"/>
</dbReference>
<dbReference type="SUPFAM" id="SSF159713">
    <property type="entry name" value="Dhaf3308-like"/>
    <property type="match status" value="1"/>
</dbReference>
<feature type="domain" description="Putative heavy-metal chelation" evidence="1">
    <location>
        <begin position="112"/>
        <end position="250"/>
    </location>
</feature>
<dbReference type="RefSeq" id="WP_119632427.1">
    <property type="nucleotide sequence ID" value="NZ_AP017928.1"/>
</dbReference>
<dbReference type="Pfam" id="PF13938">
    <property type="entry name" value="DUF4213"/>
    <property type="match status" value="1"/>
</dbReference>
<protein>
    <submittedName>
        <fullName evidence="3">Uncharacterized protein</fullName>
    </submittedName>
</protein>
<dbReference type="Proteomes" id="UP000266313">
    <property type="component" value="Chromosome"/>
</dbReference>
<evidence type="ECO:0000313" key="4">
    <source>
        <dbReference type="Proteomes" id="UP000266313"/>
    </source>
</evidence>
<dbReference type="AlphaFoldDB" id="A0A250L3L7"/>
<organism evidence="3 4">
    <name type="scientific">Methylocaldum marinum</name>
    <dbReference type="NCBI Taxonomy" id="1432792"/>
    <lineage>
        <taxon>Bacteria</taxon>
        <taxon>Pseudomonadati</taxon>
        <taxon>Pseudomonadota</taxon>
        <taxon>Gammaproteobacteria</taxon>
        <taxon>Methylococcales</taxon>
        <taxon>Methylococcaceae</taxon>
        <taxon>Methylocaldum</taxon>
    </lineage>
</organism>
<reference evidence="3 4" key="1">
    <citation type="submission" date="2016-12" db="EMBL/GenBank/DDBJ databases">
        <title>Genome sequencing of Methylocaldum marinum.</title>
        <authorList>
            <person name="Takeuchi M."/>
            <person name="Kamagata Y."/>
            <person name="Hiraoka S."/>
            <person name="Oshima K."/>
            <person name="Hattori M."/>
            <person name="Iwasaki W."/>
        </authorList>
    </citation>
    <scope>NUCLEOTIDE SEQUENCE [LARGE SCALE GENOMIC DNA]</scope>
    <source>
        <strain evidence="3 4">S8</strain>
    </source>
</reference>
<dbReference type="Pfam" id="PF04016">
    <property type="entry name" value="DUF364"/>
    <property type="match status" value="1"/>
</dbReference>
<sequence>MSDPYEIYDLLQDYAAGPAHVREVLIGLVWTYCEAESLGLAMSPGVPTRTLPWAGTLSGKSITELAAWVRDFDPYRATIGMAAVNAGINRQQLPAPGVTLMPRPESGNNLAVFEHFLPEIKGRRVGVIGRYPGLDRFAVEHGLDLTILERQPAAGDFPDAACEYLLPGAEWVFITATSIPNKTFPRLAELSRNAVSVLMGPTTPWLPDLYHFGIDYLAGVEISDSEALRRTVAEGGGVRIFDTGVRYRIAALTPNAAQDWTRQLIASTVQEKEGLKRDMAAWYDAGNSRRFPHYDRLEAANTRLSRLDTCFKRLWDEHHGTGAS</sequence>
<dbReference type="Gene3D" id="3.40.50.11590">
    <property type="match status" value="1"/>
</dbReference>
<evidence type="ECO:0000259" key="1">
    <source>
        <dbReference type="Pfam" id="PF04016"/>
    </source>
</evidence>
<evidence type="ECO:0000259" key="2">
    <source>
        <dbReference type="Pfam" id="PF13938"/>
    </source>
</evidence>